<reference evidence="2" key="1">
    <citation type="submission" date="2021-01" db="EMBL/GenBank/DDBJ databases">
        <title>Adiantum capillus-veneris genome.</title>
        <authorList>
            <person name="Fang Y."/>
            <person name="Liao Q."/>
        </authorList>
    </citation>
    <scope>NUCLEOTIDE SEQUENCE</scope>
    <source>
        <strain evidence="2">H3</strain>
        <tissue evidence="2">Leaf</tissue>
    </source>
</reference>
<evidence type="ECO:0000313" key="2">
    <source>
        <dbReference type="EMBL" id="KAI5067756.1"/>
    </source>
</evidence>
<feature type="chain" id="PRO_5038373254" description="Secreted protein" evidence="1">
    <location>
        <begin position="21"/>
        <end position="130"/>
    </location>
</feature>
<sequence length="130" mass="13705">MPRHPFISWWLLVLSDPSTSADLACSQPSPSSGLPSPLSLLVVDGPWLGLLLTASGWPPTHSLSTAPSPCNAALFTLAIHRPMLCPTGPAPTPPVALHQPSIMASCGPPHLQISQLLFILLVPWPTASRP</sequence>
<gene>
    <name evidence="2" type="ORF">GOP47_0018284</name>
</gene>
<evidence type="ECO:0000256" key="1">
    <source>
        <dbReference type="SAM" id="SignalP"/>
    </source>
</evidence>
<comment type="caution">
    <text evidence="2">The sequence shown here is derived from an EMBL/GenBank/DDBJ whole genome shotgun (WGS) entry which is preliminary data.</text>
</comment>
<dbReference type="Proteomes" id="UP000886520">
    <property type="component" value="Chromosome 17"/>
</dbReference>
<keyword evidence="3" id="KW-1185">Reference proteome</keyword>
<proteinExistence type="predicted"/>
<evidence type="ECO:0008006" key="4">
    <source>
        <dbReference type="Google" id="ProtNLM"/>
    </source>
</evidence>
<organism evidence="2 3">
    <name type="scientific">Adiantum capillus-veneris</name>
    <name type="common">Maidenhair fern</name>
    <dbReference type="NCBI Taxonomy" id="13818"/>
    <lineage>
        <taxon>Eukaryota</taxon>
        <taxon>Viridiplantae</taxon>
        <taxon>Streptophyta</taxon>
        <taxon>Embryophyta</taxon>
        <taxon>Tracheophyta</taxon>
        <taxon>Polypodiopsida</taxon>
        <taxon>Polypodiidae</taxon>
        <taxon>Polypodiales</taxon>
        <taxon>Pteridineae</taxon>
        <taxon>Pteridaceae</taxon>
        <taxon>Vittarioideae</taxon>
        <taxon>Adiantum</taxon>
    </lineage>
</organism>
<dbReference type="EMBL" id="JABFUD020000017">
    <property type="protein sequence ID" value="KAI5067756.1"/>
    <property type="molecule type" value="Genomic_DNA"/>
</dbReference>
<name>A0A9D4UI49_ADICA</name>
<evidence type="ECO:0000313" key="3">
    <source>
        <dbReference type="Proteomes" id="UP000886520"/>
    </source>
</evidence>
<keyword evidence="1" id="KW-0732">Signal</keyword>
<dbReference type="AlphaFoldDB" id="A0A9D4UI49"/>
<protein>
    <recommendedName>
        <fullName evidence="4">Secreted protein</fullName>
    </recommendedName>
</protein>
<accession>A0A9D4UI49</accession>
<feature type="signal peptide" evidence="1">
    <location>
        <begin position="1"/>
        <end position="20"/>
    </location>
</feature>